<keyword evidence="4" id="KW-1185">Reference proteome</keyword>
<dbReference type="InterPro" id="IPR011004">
    <property type="entry name" value="Trimer_LpxA-like_sf"/>
</dbReference>
<dbReference type="AlphaFoldDB" id="A0A9P9DTK1"/>
<feature type="region of interest" description="Disordered" evidence="1">
    <location>
        <begin position="214"/>
        <end position="249"/>
    </location>
</feature>
<keyword evidence="2" id="KW-0472">Membrane</keyword>
<feature type="compositionally biased region" description="Basic residues" evidence="1">
    <location>
        <begin position="219"/>
        <end position="233"/>
    </location>
</feature>
<protein>
    <submittedName>
        <fullName evidence="3">Uncharacterized protein</fullName>
    </submittedName>
</protein>
<dbReference type="OrthoDB" id="3633556at2759"/>
<dbReference type="EMBL" id="JAGMUV010000021">
    <property type="protein sequence ID" value="KAH7124767.1"/>
    <property type="molecule type" value="Genomic_DNA"/>
</dbReference>
<evidence type="ECO:0000313" key="3">
    <source>
        <dbReference type="EMBL" id="KAH7124767.1"/>
    </source>
</evidence>
<organism evidence="3 4">
    <name type="scientific">Dactylonectria macrodidyma</name>
    <dbReference type="NCBI Taxonomy" id="307937"/>
    <lineage>
        <taxon>Eukaryota</taxon>
        <taxon>Fungi</taxon>
        <taxon>Dikarya</taxon>
        <taxon>Ascomycota</taxon>
        <taxon>Pezizomycotina</taxon>
        <taxon>Sordariomycetes</taxon>
        <taxon>Hypocreomycetidae</taxon>
        <taxon>Hypocreales</taxon>
        <taxon>Nectriaceae</taxon>
        <taxon>Dactylonectria</taxon>
    </lineage>
</organism>
<evidence type="ECO:0000256" key="1">
    <source>
        <dbReference type="SAM" id="MobiDB-lite"/>
    </source>
</evidence>
<name>A0A9P9DTK1_9HYPO</name>
<dbReference type="SUPFAM" id="SSF51161">
    <property type="entry name" value="Trimeric LpxA-like enzymes"/>
    <property type="match status" value="1"/>
</dbReference>
<reference evidence="3" key="1">
    <citation type="journal article" date="2021" name="Nat. Commun.">
        <title>Genetic determinants of endophytism in the Arabidopsis root mycobiome.</title>
        <authorList>
            <person name="Mesny F."/>
            <person name="Miyauchi S."/>
            <person name="Thiergart T."/>
            <person name="Pickel B."/>
            <person name="Atanasova L."/>
            <person name="Karlsson M."/>
            <person name="Huettel B."/>
            <person name="Barry K.W."/>
            <person name="Haridas S."/>
            <person name="Chen C."/>
            <person name="Bauer D."/>
            <person name="Andreopoulos W."/>
            <person name="Pangilinan J."/>
            <person name="LaButti K."/>
            <person name="Riley R."/>
            <person name="Lipzen A."/>
            <person name="Clum A."/>
            <person name="Drula E."/>
            <person name="Henrissat B."/>
            <person name="Kohler A."/>
            <person name="Grigoriev I.V."/>
            <person name="Martin F.M."/>
            <person name="Hacquard S."/>
        </authorList>
    </citation>
    <scope>NUCLEOTIDE SEQUENCE</scope>
    <source>
        <strain evidence="3">MPI-CAGE-AT-0147</strain>
    </source>
</reference>
<evidence type="ECO:0000313" key="4">
    <source>
        <dbReference type="Proteomes" id="UP000738349"/>
    </source>
</evidence>
<keyword evidence="2" id="KW-0812">Transmembrane</keyword>
<sequence>MVIYKPTVSHSPIRDIVEWFTEPERVGYHYLALVLKCLVSPFVLFGFRVLVKAVLDAVFGELGPSPAHVGGAVATWSANLVKELCPVPRLHDVTGMFGQHYEATSVALRMLGARVGKRVYWPGTGPSIGDYHLLDVGNDVVFGSWAHLVTSDGTGSEMVTIGDRAMIADRACLLPGVEVGERVTMGSGALTQSGKQYLAGGTYVGSRGGDSVCLSTGRQPHKKVTSGSKRMRHQSSDDTLAAHSGSRNKSADNDGMGILLENGPLLRPKLICYLLLLVLPDPLCVLYWNVASISSVQFADFVIKRFLPSDLGIWYDVSVLFSLHFAAIAIFTTSQAVLVLAMVIGAKWALLGRRRPGNYDWDNRHIASVGRYSSRSRRSVASVTRAKGVLGLLTGTNWIVLYFRAMGANIGKDCALFANGMPSLVFTEPDLITLGDRVVVADASVVTHINTRGKFDLNGLEIGDMCSGQAADSSAVRR</sequence>
<dbReference type="Gene3D" id="2.160.10.10">
    <property type="entry name" value="Hexapeptide repeat proteins"/>
    <property type="match status" value="1"/>
</dbReference>
<evidence type="ECO:0000256" key="2">
    <source>
        <dbReference type="SAM" id="Phobius"/>
    </source>
</evidence>
<feature type="transmembrane region" description="Helical" evidence="2">
    <location>
        <begin position="313"/>
        <end position="346"/>
    </location>
</feature>
<feature type="transmembrane region" description="Helical" evidence="2">
    <location>
        <begin position="270"/>
        <end position="293"/>
    </location>
</feature>
<feature type="transmembrane region" description="Helical" evidence="2">
    <location>
        <begin position="28"/>
        <end position="51"/>
    </location>
</feature>
<keyword evidence="2" id="KW-1133">Transmembrane helix</keyword>
<comment type="caution">
    <text evidence="3">The sequence shown here is derived from an EMBL/GenBank/DDBJ whole genome shotgun (WGS) entry which is preliminary data.</text>
</comment>
<accession>A0A9P9DTK1</accession>
<gene>
    <name evidence="3" type="ORF">EDB81DRAFT_890220</name>
</gene>
<dbReference type="Proteomes" id="UP000738349">
    <property type="component" value="Unassembled WGS sequence"/>
</dbReference>
<proteinExistence type="predicted"/>